<protein>
    <recommendedName>
        <fullName evidence="5">Glycosyltransferase RgtA/B/C/D-like domain-containing protein</fullName>
    </recommendedName>
</protein>
<evidence type="ECO:0000313" key="3">
    <source>
        <dbReference type="EMBL" id="MEE2054856.1"/>
    </source>
</evidence>
<evidence type="ECO:0000313" key="4">
    <source>
        <dbReference type="Proteomes" id="UP001348641"/>
    </source>
</evidence>
<accession>A0ABU7KZX5</accession>
<reference evidence="3 4" key="1">
    <citation type="submission" date="2023-07" db="EMBL/GenBank/DDBJ databases">
        <authorList>
            <person name="Girao M."/>
            <person name="Carvalho M.F."/>
        </authorList>
    </citation>
    <scope>NUCLEOTIDE SEQUENCE [LARGE SCALE GENOMIC DNA]</scope>
    <source>
        <strain evidence="3 4">66/93</strain>
    </source>
</reference>
<feature type="transmembrane region" description="Helical" evidence="2">
    <location>
        <begin position="398"/>
        <end position="415"/>
    </location>
</feature>
<dbReference type="EMBL" id="JAUUCC010000133">
    <property type="protein sequence ID" value="MEE2054856.1"/>
    <property type="molecule type" value="Genomic_DNA"/>
</dbReference>
<sequence length="688" mass="73175">MPPVPPTASGHDGAEAQAPGGTAGVRRPAGDPGGEGPGRGGPVRDALAVPGLLARDRLVLAGLLVVAAAVGLKLYVLTQSYFVEDDYLFFASAYASDLGPDYLLTLHKGHLMPGALFLVYLQTAFWPYEWWVSAGGMLAFQAAALLGFFRLLWELFGRRPALLVPLTVYALAPLTVPVLGWWSAALNAVPFQLALVLAALWTVRHLRTGDARFAWWALGAVVFGMLFTVKAMFLPPVLFAVAAAFLYPGAPLVAVRRAWVVHRPLWTAMGALFAAYAVFYLARMRAGGGGEGAGVPESEPALAMLRGLLTEVFPVGALGGPWEWGPVTPTGGLVDPSGPVVLGAWAVFAVIVLTSLWLRRRAWRAWALLLGYLVVVDIVPTVIARGRFQEVAAADPRYVADAAPVFALCLALAFLPTREERARALTGGAGERAGSAAGAYRVRPRRAARTAAVLTTLAYTASAVWSTHAYAGTLGGDRLQWYLDTVRASLREVPEEGGLYARPVPEDVVLEWNGQRRLSSWVLPPLAEPDVAERMVEPEESGAAYVFNDAGYLVPARPSDSSYVFGPGGGDRCLEPWEGLMSWPVRVHGGLAQVVTLGYTAEEDVPVVVALGDDWIEVELPAAEENGTRYVPAGAPGEQLSVFVPEDPDDRGGLCLSWVSVGGMAPAVEGNPWAPEEDDRMGGGAGAD</sequence>
<comment type="caution">
    <text evidence="3">The sequence shown here is derived from an EMBL/GenBank/DDBJ whole genome shotgun (WGS) entry which is preliminary data.</text>
</comment>
<gene>
    <name evidence="3" type="ORF">Q8A49_30605</name>
</gene>
<feature type="region of interest" description="Disordered" evidence="1">
    <location>
        <begin position="1"/>
        <end position="42"/>
    </location>
</feature>
<organism evidence="3 4">
    <name type="scientific">Nocardiopsis tropica</name>
    <dbReference type="NCBI Taxonomy" id="109330"/>
    <lineage>
        <taxon>Bacteria</taxon>
        <taxon>Bacillati</taxon>
        <taxon>Actinomycetota</taxon>
        <taxon>Actinomycetes</taxon>
        <taxon>Streptosporangiales</taxon>
        <taxon>Nocardiopsidaceae</taxon>
        <taxon>Nocardiopsis</taxon>
    </lineage>
</organism>
<proteinExistence type="predicted"/>
<feature type="transmembrane region" description="Helical" evidence="2">
    <location>
        <begin position="58"/>
        <end position="77"/>
    </location>
</feature>
<feature type="transmembrane region" description="Helical" evidence="2">
    <location>
        <begin position="185"/>
        <end position="203"/>
    </location>
</feature>
<name>A0ABU7KZX5_9ACTN</name>
<dbReference type="Proteomes" id="UP001348641">
    <property type="component" value="Unassembled WGS sequence"/>
</dbReference>
<keyword evidence="2" id="KW-0472">Membrane</keyword>
<feature type="compositionally biased region" description="Gly residues" evidence="1">
    <location>
        <begin position="31"/>
        <end position="41"/>
    </location>
</feature>
<feature type="transmembrane region" description="Helical" evidence="2">
    <location>
        <begin position="130"/>
        <end position="149"/>
    </location>
</feature>
<feature type="transmembrane region" description="Helical" evidence="2">
    <location>
        <begin position="265"/>
        <end position="282"/>
    </location>
</feature>
<feature type="transmembrane region" description="Helical" evidence="2">
    <location>
        <begin position="340"/>
        <end position="358"/>
    </location>
</feature>
<evidence type="ECO:0008006" key="5">
    <source>
        <dbReference type="Google" id="ProtNLM"/>
    </source>
</evidence>
<feature type="transmembrane region" description="Helical" evidence="2">
    <location>
        <begin position="365"/>
        <end position="386"/>
    </location>
</feature>
<dbReference type="RefSeq" id="WP_330161673.1">
    <property type="nucleotide sequence ID" value="NZ_BAAAJA010000037.1"/>
</dbReference>
<keyword evidence="2" id="KW-0812">Transmembrane</keyword>
<feature type="transmembrane region" description="Helical" evidence="2">
    <location>
        <begin position="215"/>
        <end position="245"/>
    </location>
</feature>
<evidence type="ECO:0000256" key="2">
    <source>
        <dbReference type="SAM" id="Phobius"/>
    </source>
</evidence>
<evidence type="ECO:0000256" key="1">
    <source>
        <dbReference type="SAM" id="MobiDB-lite"/>
    </source>
</evidence>
<feature type="region of interest" description="Disordered" evidence="1">
    <location>
        <begin position="667"/>
        <end position="688"/>
    </location>
</feature>
<keyword evidence="2" id="KW-1133">Transmembrane helix</keyword>